<sequence length="139" mass="16180">MHVTQIESSLNLTYNWLNEFKEYGHLRDESQSYSVLRIVLHELRDHLPVDVSAHLAAQLPLVLKGLYFDGWDPSREIRRVDSFEDFIKPIRKDMTNLDVNLKESVRNCIQFIISKIEKDLADKVMGSLPERLKDALLVS</sequence>
<dbReference type="RefSeq" id="WP_028373494.1">
    <property type="nucleotide sequence ID" value="NZ_CAAAJD010000016.1"/>
</dbReference>
<accession>A0A0W0VSC9</accession>
<evidence type="ECO:0008006" key="3">
    <source>
        <dbReference type="Google" id="ProtNLM"/>
    </source>
</evidence>
<keyword evidence="2" id="KW-1185">Reference proteome</keyword>
<evidence type="ECO:0000313" key="2">
    <source>
        <dbReference type="Proteomes" id="UP000054869"/>
    </source>
</evidence>
<dbReference type="OrthoDB" id="20942at2"/>
<dbReference type="Pfam" id="PF10025">
    <property type="entry name" value="DUF2267"/>
    <property type="match status" value="1"/>
</dbReference>
<gene>
    <name evidence="1" type="ORF">Llan_0978</name>
</gene>
<reference evidence="1 2" key="1">
    <citation type="submission" date="2015-11" db="EMBL/GenBank/DDBJ databases">
        <title>Genomic analysis of 38 Legionella species identifies large and diverse effector repertoires.</title>
        <authorList>
            <person name="Burstein D."/>
            <person name="Amaro F."/>
            <person name="Zusman T."/>
            <person name="Lifshitz Z."/>
            <person name="Cohen O."/>
            <person name="Gilbert J.A."/>
            <person name="Pupko T."/>
            <person name="Shuman H.A."/>
            <person name="Segal G."/>
        </authorList>
    </citation>
    <scope>NUCLEOTIDE SEQUENCE [LARGE SCALE GENOMIC DNA]</scope>
    <source>
        <strain evidence="1 2">ATCC 49751</strain>
    </source>
</reference>
<dbReference type="InterPro" id="IPR018727">
    <property type="entry name" value="DUF2267"/>
</dbReference>
<dbReference type="InterPro" id="IPR038282">
    <property type="entry name" value="DUF2267_sf"/>
</dbReference>
<dbReference type="EMBL" id="LNYI01000020">
    <property type="protein sequence ID" value="KTD22861.1"/>
    <property type="molecule type" value="Genomic_DNA"/>
</dbReference>
<dbReference type="Proteomes" id="UP000054869">
    <property type="component" value="Unassembled WGS sequence"/>
</dbReference>
<organism evidence="1 2">
    <name type="scientific">Legionella lansingensis</name>
    <dbReference type="NCBI Taxonomy" id="45067"/>
    <lineage>
        <taxon>Bacteria</taxon>
        <taxon>Pseudomonadati</taxon>
        <taxon>Pseudomonadota</taxon>
        <taxon>Gammaproteobacteria</taxon>
        <taxon>Legionellales</taxon>
        <taxon>Legionellaceae</taxon>
        <taxon>Legionella</taxon>
    </lineage>
</organism>
<name>A0A0W0VSC9_9GAMM</name>
<dbReference type="Gene3D" id="1.10.490.110">
    <property type="entry name" value="Uncharacterized conserved protein DUF2267"/>
    <property type="match status" value="1"/>
</dbReference>
<comment type="caution">
    <text evidence="1">The sequence shown here is derived from an EMBL/GenBank/DDBJ whole genome shotgun (WGS) entry which is preliminary data.</text>
</comment>
<dbReference type="PATRIC" id="fig|45067.4.peg.1017"/>
<dbReference type="AlphaFoldDB" id="A0A0W0VSC9"/>
<dbReference type="eggNOG" id="COG5502">
    <property type="taxonomic scope" value="Bacteria"/>
</dbReference>
<protein>
    <recommendedName>
        <fullName evidence="3">DUF2267 domain-containing protein</fullName>
    </recommendedName>
</protein>
<proteinExistence type="predicted"/>
<evidence type="ECO:0000313" key="1">
    <source>
        <dbReference type="EMBL" id="KTD22861.1"/>
    </source>
</evidence>